<dbReference type="Gene3D" id="3.30.420.10">
    <property type="entry name" value="Ribonuclease H-like superfamily/Ribonuclease H"/>
    <property type="match status" value="1"/>
</dbReference>
<dbReference type="Proteomes" id="UP001454036">
    <property type="component" value="Unassembled WGS sequence"/>
</dbReference>
<protein>
    <submittedName>
        <fullName evidence="3">Uncharacterized protein</fullName>
    </submittedName>
</protein>
<dbReference type="AlphaFoldDB" id="A0AAV3NGC9"/>
<comment type="caution">
    <text evidence="3">The sequence shown here is derived from an EMBL/GenBank/DDBJ whole genome shotgun (WGS) entry which is preliminary data.</text>
</comment>
<reference evidence="3 4" key="1">
    <citation type="submission" date="2024-01" db="EMBL/GenBank/DDBJ databases">
        <title>The complete chloroplast genome sequence of Lithospermum erythrorhizon: insights into the phylogenetic relationship among Boraginaceae species and the maternal lineages of purple gromwells.</title>
        <authorList>
            <person name="Okada T."/>
            <person name="Watanabe K."/>
        </authorList>
    </citation>
    <scope>NUCLEOTIDE SEQUENCE [LARGE SCALE GENOMIC DNA]</scope>
</reference>
<evidence type="ECO:0000313" key="4">
    <source>
        <dbReference type="Proteomes" id="UP001454036"/>
    </source>
</evidence>
<evidence type="ECO:0000256" key="2">
    <source>
        <dbReference type="ARBA" id="ARBA00022801"/>
    </source>
</evidence>
<dbReference type="PANTHER" id="PTHR13620">
    <property type="entry name" value="3-5 EXONUCLEASE"/>
    <property type="match status" value="1"/>
</dbReference>
<evidence type="ECO:0000256" key="1">
    <source>
        <dbReference type="ARBA" id="ARBA00022722"/>
    </source>
</evidence>
<dbReference type="SUPFAM" id="SSF53098">
    <property type="entry name" value="Ribonuclease H-like"/>
    <property type="match status" value="1"/>
</dbReference>
<organism evidence="3 4">
    <name type="scientific">Lithospermum erythrorhizon</name>
    <name type="common">Purple gromwell</name>
    <name type="synonym">Lithospermum officinale var. erythrorhizon</name>
    <dbReference type="NCBI Taxonomy" id="34254"/>
    <lineage>
        <taxon>Eukaryota</taxon>
        <taxon>Viridiplantae</taxon>
        <taxon>Streptophyta</taxon>
        <taxon>Embryophyta</taxon>
        <taxon>Tracheophyta</taxon>
        <taxon>Spermatophyta</taxon>
        <taxon>Magnoliopsida</taxon>
        <taxon>eudicotyledons</taxon>
        <taxon>Gunneridae</taxon>
        <taxon>Pentapetalae</taxon>
        <taxon>asterids</taxon>
        <taxon>lamiids</taxon>
        <taxon>Boraginales</taxon>
        <taxon>Boraginaceae</taxon>
        <taxon>Boraginoideae</taxon>
        <taxon>Lithospermeae</taxon>
        <taxon>Lithospermum</taxon>
    </lineage>
</organism>
<keyword evidence="1" id="KW-0540">Nuclease</keyword>
<dbReference type="PANTHER" id="PTHR13620:SF121">
    <property type="entry name" value="EMB|CAB82946.1-RELATED"/>
    <property type="match status" value="1"/>
</dbReference>
<sequence length="192" mass="21795">MPAFDMQVLTSSSTSRYIHSQTETNVTITYSTEDEEDFGVIDSVIKKFISNTENKRRIIGFDTWRRNSGSCDNPIRGIALSDGKTCLICQLWSFKAIPTSLSNFLSLSSFTFVSSGVKFSRKKLEADYGLGIRNVVEMGQYTPVNIRTPVRVESLVSERWDVHILNADQITYITWNACYYFLSLSQKYSGMT</sequence>
<dbReference type="GO" id="GO:0008408">
    <property type="term" value="F:3'-5' exonuclease activity"/>
    <property type="evidence" value="ECO:0007669"/>
    <property type="project" value="TreeGrafter"/>
</dbReference>
<keyword evidence="2" id="KW-0378">Hydrolase</keyword>
<dbReference type="InterPro" id="IPR036397">
    <property type="entry name" value="RNaseH_sf"/>
</dbReference>
<dbReference type="EMBL" id="BAABME010000009">
    <property type="protein sequence ID" value="GAA0138382.1"/>
    <property type="molecule type" value="Genomic_DNA"/>
</dbReference>
<accession>A0AAV3NGC9</accession>
<dbReference type="GO" id="GO:0003676">
    <property type="term" value="F:nucleic acid binding"/>
    <property type="evidence" value="ECO:0007669"/>
    <property type="project" value="InterPro"/>
</dbReference>
<dbReference type="InterPro" id="IPR012337">
    <property type="entry name" value="RNaseH-like_sf"/>
</dbReference>
<evidence type="ECO:0000313" key="3">
    <source>
        <dbReference type="EMBL" id="GAA0138382.1"/>
    </source>
</evidence>
<keyword evidence="4" id="KW-1185">Reference proteome</keyword>
<dbReference type="GO" id="GO:0005634">
    <property type="term" value="C:nucleus"/>
    <property type="evidence" value="ECO:0007669"/>
    <property type="project" value="TreeGrafter"/>
</dbReference>
<name>A0AAV3NGC9_LITER</name>
<proteinExistence type="predicted"/>
<dbReference type="InterPro" id="IPR051132">
    <property type="entry name" value="3-5_Exonuclease_domain"/>
</dbReference>
<dbReference type="GO" id="GO:0005737">
    <property type="term" value="C:cytoplasm"/>
    <property type="evidence" value="ECO:0007669"/>
    <property type="project" value="TreeGrafter"/>
</dbReference>
<gene>
    <name evidence="3" type="ORF">LIER_00137</name>
</gene>